<evidence type="ECO:0000313" key="9">
    <source>
        <dbReference type="EMBL" id="SEP02904.1"/>
    </source>
</evidence>
<dbReference type="SUPFAM" id="SSF161098">
    <property type="entry name" value="MetI-like"/>
    <property type="match status" value="1"/>
</dbReference>
<gene>
    <name evidence="9" type="ORF">SAMN04487948_11155</name>
</gene>
<name>A0A1H8UJ59_9EURY</name>
<dbReference type="AlphaFoldDB" id="A0A1H8UJ59"/>
<comment type="subcellular location">
    <subcellularLocation>
        <location evidence="1 7">Cell membrane</location>
        <topology evidence="1 7">Multi-pass membrane protein</topology>
    </subcellularLocation>
</comment>
<feature type="transmembrane region" description="Helical" evidence="7">
    <location>
        <begin position="12"/>
        <end position="29"/>
    </location>
</feature>
<evidence type="ECO:0000256" key="6">
    <source>
        <dbReference type="ARBA" id="ARBA00023136"/>
    </source>
</evidence>
<sequence length="340" mass="37973">MNYHAKRVGQAIVTLFAVITISFFMYRLLPGGPVEAMRQQLIQQALQNGGEVDTQRINQLVELYTGIQPDEPIWIQYLHYLRDVVVYQDFGRSIWKNKPVFQILFVAMPWSVFVSIYGLLLGFTTNVLLGALMAYREGSYLDKGMSLVATISTSVPYYVAAILMLSYLAFELGWFPTGGRYNSELTAPGFNAPFMISVVKHAALPILTGFVVGFGGGALAMRGNSLRILGKDYIRVARLRGLSQTRIATRYVTRNAILPMYTTLMVGIASIFSSSVIMEQIFNYPGVGWYTFGAIQNRDYPLLMGVMIFFTIITLLGVLIAEFTYGLIDPRAGTAEKESY</sequence>
<evidence type="ECO:0000256" key="1">
    <source>
        <dbReference type="ARBA" id="ARBA00004651"/>
    </source>
</evidence>
<keyword evidence="5 7" id="KW-1133">Transmembrane helix</keyword>
<keyword evidence="2 7" id="KW-0813">Transport</keyword>
<evidence type="ECO:0000256" key="5">
    <source>
        <dbReference type="ARBA" id="ARBA00022989"/>
    </source>
</evidence>
<dbReference type="PROSITE" id="PS50928">
    <property type="entry name" value="ABC_TM1"/>
    <property type="match status" value="1"/>
</dbReference>
<proteinExistence type="inferred from homology"/>
<dbReference type="GO" id="GO:0055085">
    <property type="term" value="P:transmembrane transport"/>
    <property type="evidence" value="ECO:0007669"/>
    <property type="project" value="InterPro"/>
</dbReference>
<accession>A0A1H8UJ59</accession>
<evidence type="ECO:0000256" key="7">
    <source>
        <dbReference type="RuleBase" id="RU363032"/>
    </source>
</evidence>
<feature type="transmembrane region" description="Helical" evidence="7">
    <location>
        <begin position="202"/>
        <end position="221"/>
    </location>
</feature>
<dbReference type="RefSeq" id="WP_089826225.1">
    <property type="nucleotide sequence ID" value="NZ_FODV01000011.1"/>
</dbReference>
<feature type="transmembrane region" description="Helical" evidence="7">
    <location>
        <begin position="147"/>
        <end position="170"/>
    </location>
</feature>
<feature type="domain" description="ABC transmembrane type-1" evidence="8">
    <location>
        <begin position="108"/>
        <end position="321"/>
    </location>
</feature>
<evidence type="ECO:0000256" key="4">
    <source>
        <dbReference type="ARBA" id="ARBA00022692"/>
    </source>
</evidence>
<dbReference type="Proteomes" id="UP000199126">
    <property type="component" value="Unassembled WGS sequence"/>
</dbReference>
<protein>
    <submittedName>
        <fullName evidence="9">Peptide/nickel transport system permease protein</fullName>
    </submittedName>
</protein>
<dbReference type="Gene3D" id="1.10.3720.10">
    <property type="entry name" value="MetI-like"/>
    <property type="match status" value="1"/>
</dbReference>
<keyword evidence="4 7" id="KW-0812">Transmembrane</keyword>
<reference evidence="10" key="1">
    <citation type="submission" date="2016-10" db="EMBL/GenBank/DDBJ databases">
        <authorList>
            <person name="Varghese N."/>
            <person name="Submissions S."/>
        </authorList>
    </citation>
    <scope>NUCLEOTIDE SEQUENCE [LARGE SCALE GENOMIC DNA]</scope>
    <source>
        <strain evidence="10">CGMCC 1.10121</strain>
    </source>
</reference>
<evidence type="ECO:0000256" key="3">
    <source>
        <dbReference type="ARBA" id="ARBA00022475"/>
    </source>
</evidence>
<dbReference type="OrthoDB" id="44105at2157"/>
<dbReference type="Pfam" id="PF00528">
    <property type="entry name" value="BPD_transp_1"/>
    <property type="match status" value="1"/>
</dbReference>
<comment type="similarity">
    <text evidence="7">Belongs to the binding-protein-dependent transport system permease family.</text>
</comment>
<keyword evidence="10" id="KW-1185">Reference proteome</keyword>
<keyword evidence="3" id="KW-1003">Cell membrane</keyword>
<evidence type="ECO:0000313" key="10">
    <source>
        <dbReference type="Proteomes" id="UP000199126"/>
    </source>
</evidence>
<dbReference type="CDD" id="cd06261">
    <property type="entry name" value="TM_PBP2"/>
    <property type="match status" value="1"/>
</dbReference>
<dbReference type="PANTHER" id="PTHR30465">
    <property type="entry name" value="INNER MEMBRANE ABC TRANSPORTER"/>
    <property type="match status" value="1"/>
</dbReference>
<feature type="transmembrane region" description="Helical" evidence="7">
    <location>
        <begin position="110"/>
        <end position="135"/>
    </location>
</feature>
<evidence type="ECO:0000256" key="2">
    <source>
        <dbReference type="ARBA" id="ARBA00022448"/>
    </source>
</evidence>
<feature type="transmembrane region" description="Helical" evidence="7">
    <location>
        <begin position="256"/>
        <end position="282"/>
    </location>
</feature>
<evidence type="ECO:0000259" key="8">
    <source>
        <dbReference type="PROSITE" id="PS50928"/>
    </source>
</evidence>
<dbReference type="PANTHER" id="PTHR30465:SF0">
    <property type="entry name" value="OLIGOPEPTIDE TRANSPORT SYSTEM PERMEASE PROTEIN APPB"/>
    <property type="match status" value="1"/>
</dbReference>
<dbReference type="InterPro" id="IPR035906">
    <property type="entry name" value="MetI-like_sf"/>
</dbReference>
<organism evidence="9 10">
    <name type="scientific">Halogranum amylolyticum</name>
    <dbReference type="NCBI Taxonomy" id="660520"/>
    <lineage>
        <taxon>Archaea</taxon>
        <taxon>Methanobacteriati</taxon>
        <taxon>Methanobacteriota</taxon>
        <taxon>Stenosarchaea group</taxon>
        <taxon>Halobacteria</taxon>
        <taxon>Halobacteriales</taxon>
        <taxon>Haloferacaceae</taxon>
    </lineage>
</organism>
<keyword evidence="6 7" id="KW-0472">Membrane</keyword>
<dbReference type="InterPro" id="IPR000515">
    <property type="entry name" value="MetI-like"/>
</dbReference>
<dbReference type="GO" id="GO:0005886">
    <property type="term" value="C:plasma membrane"/>
    <property type="evidence" value="ECO:0007669"/>
    <property type="project" value="UniProtKB-SubCell"/>
</dbReference>
<dbReference type="EMBL" id="FODV01000011">
    <property type="protein sequence ID" value="SEP02904.1"/>
    <property type="molecule type" value="Genomic_DNA"/>
</dbReference>
<feature type="transmembrane region" description="Helical" evidence="7">
    <location>
        <begin position="302"/>
        <end position="321"/>
    </location>
</feature>